<evidence type="ECO:0000256" key="1">
    <source>
        <dbReference type="SAM" id="Phobius"/>
    </source>
</evidence>
<feature type="transmembrane region" description="Helical" evidence="1">
    <location>
        <begin position="6"/>
        <end position="25"/>
    </location>
</feature>
<gene>
    <name evidence="3" type="primary">LOC105359910</name>
</gene>
<dbReference type="Proteomes" id="UP000695007">
    <property type="component" value="Unplaced"/>
</dbReference>
<dbReference type="Pfam" id="PF16089">
    <property type="entry name" value="DUF4818"/>
    <property type="match status" value="1"/>
</dbReference>
<feature type="transmembrane region" description="Helical" evidence="1">
    <location>
        <begin position="76"/>
        <end position="97"/>
    </location>
</feature>
<accession>A0AAJ6VLV7</accession>
<dbReference type="KEGG" id="csol:105359910"/>
<feature type="transmembrane region" description="Helical" evidence="1">
    <location>
        <begin position="37"/>
        <end position="56"/>
    </location>
</feature>
<dbReference type="GeneID" id="105359910"/>
<dbReference type="InterPro" id="IPR032145">
    <property type="entry name" value="DUF4818"/>
</dbReference>
<proteinExistence type="predicted"/>
<dbReference type="AlphaFoldDB" id="A0AAJ6VLV7"/>
<keyword evidence="1" id="KW-0472">Membrane</keyword>
<organism evidence="2 3">
    <name type="scientific">Ceratosolen solmsi marchali</name>
    <dbReference type="NCBI Taxonomy" id="326594"/>
    <lineage>
        <taxon>Eukaryota</taxon>
        <taxon>Metazoa</taxon>
        <taxon>Ecdysozoa</taxon>
        <taxon>Arthropoda</taxon>
        <taxon>Hexapoda</taxon>
        <taxon>Insecta</taxon>
        <taxon>Pterygota</taxon>
        <taxon>Neoptera</taxon>
        <taxon>Endopterygota</taxon>
        <taxon>Hymenoptera</taxon>
        <taxon>Apocrita</taxon>
        <taxon>Proctotrupomorpha</taxon>
        <taxon>Chalcidoidea</taxon>
        <taxon>Agaonidae</taxon>
        <taxon>Agaoninae</taxon>
        <taxon>Ceratosolen</taxon>
    </lineage>
</organism>
<protein>
    <submittedName>
        <fullName evidence="3">Uncharacterized protein LOC105359910</fullName>
    </submittedName>
</protein>
<reference evidence="3" key="1">
    <citation type="submission" date="2025-08" db="UniProtKB">
        <authorList>
            <consortium name="RefSeq"/>
        </authorList>
    </citation>
    <scope>IDENTIFICATION</scope>
</reference>
<keyword evidence="1" id="KW-1133">Transmembrane helix</keyword>
<dbReference type="RefSeq" id="XP_011494970.1">
    <property type="nucleotide sequence ID" value="XM_011496668.1"/>
</dbReference>
<evidence type="ECO:0000313" key="3">
    <source>
        <dbReference type="RefSeq" id="XP_011494970.1"/>
    </source>
</evidence>
<keyword evidence="1" id="KW-0812">Transmembrane</keyword>
<sequence length="217" mass="25211">MTKIIYTIWALVLNSMGISIFKTCFVDALEDEYGDNFLSGPPITSFIFALGVYTIITNLNIYPAYFRNPITILMSLYEFLVTSFLLDFCIACIWTPIDFHIYITLTKTLRRILLCFGMNEAAAWILYNKFPMAILCFIISIGFFLITLHITRSVDFSMYTDYGICCFIGYLKNKLIKRIACELPRLCEVQCSGCKSQKRTRGRKRSRRNINNRYEND</sequence>
<keyword evidence="2" id="KW-1185">Reference proteome</keyword>
<feature type="transmembrane region" description="Helical" evidence="1">
    <location>
        <begin position="132"/>
        <end position="150"/>
    </location>
</feature>
<evidence type="ECO:0000313" key="2">
    <source>
        <dbReference type="Proteomes" id="UP000695007"/>
    </source>
</evidence>
<name>A0AAJ6VLV7_9HYME</name>